<feature type="transmembrane region" description="Helical" evidence="1">
    <location>
        <begin position="282"/>
        <end position="300"/>
    </location>
</feature>
<comment type="caution">
    <text evidence="2">The sequence shown here is derived from an EMBL/GenBank/DDBJ whole genome shotgun (WGS) entry which is preliminary data.</text>
</comment>
<keyword evidence="1" id="KW-1133">Transmembrane helix</keyword>
<evidence type="ECO:0000313" key="2">
    <source>
        <dbReference type="EMBL" id="MBB3924901.1"/>
    </source>
</evidence>
<sequence length="383" mass="40706">MDRPEILRGQIIFAAQTLIEYQARQATGAGARELFIMVEAVTPQLSRLVDRLIADGIQVHLIRDMPALMRQLPRNSDILLFADGMVVDQDHVRDLASMEGNGLLLVDDGPATGHLERVDSHYRWAGVARLSPQTLFNTLDLIGDWDLVLTLLRAAVQGQPRRVVIPQSEVAEGRIALIDRQETADLVARALVAPLAKGGVEAGAERYILGPVAQLIAPRLLRLQIPPRHLLLGAAGIAGLGLALLVPGWTVPAVILFLIALTANLVAGHIATMGRMAGRKTLIRLLPDALVLAGVAWIGVEADMHADGLHLALLSAITAVVLYRGDRLALPAWAYVTPGSVLLLLLAALLVGLLPAALSLAAVLGIASLAALLLLPDRLAATA</sequence>
<feature type="transmembrane region" description="Helical" evidence="1">
    <location>
        <begin position="306"/>
        <end position="325"/>
    </location>
</feature>
<evidence type="ECO:0000256" key="1">
    <source>
        <dbReference type="SAM" id="Phobius"/>
    </source>
</evidence>
<accession>A0A7W6BDJ4</accession>
<gene>
    <name evidence="2" type="ORF">GGR43_000602</name>
</gene>
<dbReference type="EMBL" id="JACIDT010000002">
    <property type="protein sequence ID" value="MBB3924901.1"/>
    <property type="molecule type" value="Genomic_DNA"/>
</dbReference>
<organism evidence="2 3">
    <name type="scientific">Sphingobium jiangsuense</name>
    <dbReference type="NCBI Taxonomy" id="870476"/>
    <lineage>
        <taxon>Bacteria</taxon>
        <taxon>Pseudomonadati</taxon>
        <taxon>Pseudomonadota</taxon>
        <taxon>Alphaproteobacteria</taxon>
        <taxon>Sphingomonadales</taxon>
        <taxon>Sphingomonadaceae</taxon>
        <taxon>Sphingobium</taxon>
    </lineage>
</organism>
<dbReference type="RefSeq" id="WP_188070473.1">
    <property type="nucleotide sequence ID" value="NZ_BSPS01000014.1"/>
</dbReference>
<proteinExistence type="predicted"/>
<dbReference type="Proteomes" id="UP000571950">
    <property type="component" value="Unassembled WGS sequence"/>
</dbReference>
<keyword evidence="1" id="KW-0472">Membrane</keyword>
<feature type="transmembrane region" description="Helical" evidence="1">
    <location>
        <begin position="253"/>
        <end position="270"/>
    </location>
</feature>
<feature type="transmembrane region" description="Helical" evidence="1">
    <location>
        <begin position="332"/>
        <end position="351"/>
    </location>
</feature>
<dbReference type="AlphaFoldDB" id="A0A7W6BDJ4"/>
<protein>
    <submittedName>
        <fullName evidence="2">Uncharacterized protein</fullName>
    </submittedName>
</protein>
<keyword evidence="3" id="KW-1185">Reference proteome</keyword>
<feature type="transmembrane region" description="Helical" evidence="1">
    <location>
        <begin position="357"/>
        <end position="375"/>
    </location>
</feature>
<reference evidence="2 3" key="1">
    <citation type="submission" date="2020-08" db="EMBL/GenBank/DDBJ databases">
        <title>Genomic Encyclopedia of Type Strains, Phase IV (KMG-IV): sequencing the most valuable type-strain genomes for metagenomic binning, comparative biology and taxonomic classification.</title>
        <authorList>
            <person name="Goeker M."/>
        </authorList>
    </citation>
    <scope>NUCLEOTIDE SEQUENCE [LARGE SCALE GENOMIC DNA]</scope>
    <source>
        <strain evidence="2 3">DSM 26189</strain>
    </source>
</reference>
<name>A0A7W6BDJ4_9SPHN</name>
<evidence type="ECO:0000313" key="3">
    <source>
        <dbReference type="Proteomes" id="UP000571950"/>
    </source>
</evidence>
<keyword evidence="1" id="KW-0812">Transmembrane</keyword>